<dbReference type="AlphaFoldDB" id="A0A5S6QTA4"/>
<evidence type="ECO:0000256" key="1">
    <source>
        <dbReference type="SAM" id="MobiDB-lite"/>
    </source>
</evidence>
<evidence type="ECO:0000313" key="3">
    <source>
        <dbReference type="WBParaSite" id="TMUE_2000010137.1"/>
    </source>
</evidence>
<name>A0A5S6QTA4_TRIMR</name>
<evidence type="ECO:0000313" key="2">
    <source>
        <dbReference type="Proteomes" id="UP000046395"/>
    </source>
</evidence>
<dbReference type="Proteomes" id="UP000046395">
    <property type="component" value="Unassembled WGS sequence"/>
</dbReference>
<reference evidence="3" key="1">
    <citation type="submission" date="2019-12" db="UniProtKB">
        <authorList>
            <consortium name="WormBaseParasite"/>
        </authorList>
    </citation>
    <scope>IDENTIFICATION</scope>
</reference>
<feature type="region of interest" description="Disordered" evidence="1">
    <location>
        <begin position="14"/>
        <end position="39"/>
    </location>
</feature>
<proteinExistence type="predicted"/>
<keyword evidence="2" id="KW-1185">Reference proteome</keyword>
<accession>A0A5S6QTA4</accession>
<organism evidence="2 3">
    <name type="scientific">Trichuris muris</name>
    <name type="common">Mouse whipworm</name>
    <dbReference type="NCBI Taxonomy" id="70415"/>
    <lineage>
        <taxon>Eukaryota</taxon>
        <taxon>Metazoa</taxon>
        <taxon>Ecdysozoa</taxon>
        <taxon>Nematoda</taxon>
        <taxon>Enoplea</taxon>
        <taxon>Dorylaimia</taxon>
        <taxon>Trichinellida</taxon>
        <taxon>Trichuridae</taxon>
        <taxon>Trichuris</taxon>
    </lineage>
</organism>
<sequence length="206" mass="23010">MRASGAPLLAGAKVRRPWWPPSGRRPAPPAFSGNSHAPIDRAHKALNRPLFSRRRRGKFSSSPIDSRLGASSILGCRSVGKLERVRFTWRRRRDRCREGKADAKSSNPSFLVPQRVHNIYRPPPPAVSSTLFADPNRRPARCRDLDHRTAFCLPLQPEPNGWAPRRAMRAAASRSSAIVGARLRFASITVTPDRAACRRESRLAHC</sequence>
<protein>
    <submittedName>
        <fullName evidence="3">Ig-like domain-containing protein</fullName>
    </submittedName>
</protein>
<dbReference type="WBParaSite" id="TMUE_2000010137.1">
    <property type="protein sequence ID" value="TMUE_2000010137.1"/>
    <property type="gene ID" value="WBGene00300857"/>
</dbReference>